<dbReference type="Pfam" id="PF05345">
    <property type="entry name" value="He_PIG"/>
    <property type="match status" value="2"/>
</dbReference>
<dbReference type="Gene3D" id="2.60.40.10">
    <property type="entry name" value="Immunoglobulins"/>
    <property type="match status" value="2"/>
</dbReference>
<dbReference type="Proteomes" id="UP001483337">
    <property type="component" value="Chromosome"/>
</dbReference>
<evidence type="ECO:0000313" key="3">
    <source>
        <dbReference type="Proteomes" id="UP001483337"/>
    </source>
</evidence>
<proteinExistence type="predicted"/>
<dbReference type="PANTHER" id="PTHR21559:SF21">
    <property type="entry name" value="DYSTROGLYCAN 1"/>
    <property type="match status" value="1"/>
</dbReference>
<evidence type="ECO:0000259" key="1">
    <source>
        <dbReference type="PROSITE" id="PS50268"/>
    </source>
</evidence>
<dbReference type="PROSITE" id="PS50268">
    <property type="entry name" value="CADHERIN_2"/>
    <property type="match status" value="1"/>
</dbReference>
<evidence type="ECO:0000313" key="2">
    <source>
        <dbReference type="EMBL" id="WZB89983.1"/>
    </source>
</evidence>
<dbReference type="EMBL" id="CP150886">
    <property type="protein sequence ID" value="WZB89983.1"/>
    <property type="molecule type" value="Genomic_DNA"/>
</dbReference>
<protein>
    <submittedName>
        <fullName evidence="2">Ig domain-containing protein</fullName>
    </submittedName>
</protein>
<reference evidence="2 3" key="1">
    <citation type="submission" date="2024-04" db="EMBL/GenBank/DDBJ databases">
        <title>Okeanomitos corallinicola gen. &amp; sp. nov. (Nostocales, Cyanobacteria), a new toxic marine heterocyst-forming cyanobacterium from a coral reef.</title>
        <authorList>
            <person name="Li H."/>
            <person name="Li R."/>
            <person name="Kang J."/>
            <person name="Hii K.S."/>
            <person name="Mohamed H.F."/>
            <person name="Xu X."/>
            <person name="Luo Z."/>
        </authorList>
    </citation>
    <scope>NUCLEOTIDE SEQUENCE [LARGE SCALE GENOMIC DNA]</scope>
    <source>
        <strain evidence="2 3">TIOX110</strain>
    </source>
</reference>
<dbReference type="PANTHER" id="PTHR21559">
    <property type="entry name" value="DYSTROGLYCAN-RELATED"/>
    <property type="match status" value="1"/>
</dbReference>
<dbReference type="SMART" id="SM00736">
    <property type="entry name" value="CADG"/>
    <property type="match status" value="1"/>
</dbReference>
<sequence length="186" mass="20168">MPKFDVFTITVEDVNNDNNAPTVENEIPNQTATEDTTFNFIIPENTFADVDAGDVLSYSATLANGNPLPSWLSFDAATRTFSGTPANENVGNFNVQVIATDSQGATVNDVFTITVEDVNNDNNAPTVENEIPNQTATEDTTFNFIIPENTFSDVDAGDVLSYSATLANGNQLLFVQIQITFVQKLK</sequence>
<dbReference type="InterPro" id="IPR013783">
    <property type="entry name" value="Ig-like_fold"/>
</dbReference>
<dbReference type="InterPro" id="IPR006644">
    <property type="entry name" value="Cadg"/>
</dbReference>
<feature type="domain" description="Cadherin" evidence="1">
    <location>
        <begin position="24"/>
        <end position="127"/>
    </location>
</feature>
<name>A0ABZ2V2S9_9CYAN</name>
<gene>
    <name evidence="2" type="ORF">WJM97_09930</name>
</gene>
<accession>A0ABZ2V2S9</accession>
<dbReference type="RefSeq" id="WP_353932879.1">
    <property type="nucleotide sequence ID" value="NZ_CP150886.1"/>
</dbReference>
<dbReference type="InterPro" id="IPR015919">
    <property type="entry name" value="Cadherin-like_sf"/>
</dbReference>
<dbReference type="InterPro" id="IPR002126">
    <property type="entry name" value="Cadherin-like_dom"/>
</dbReference>
<organism evidence="2 3">
    <name type="scientific">Okeanomitos corallinicola TIOX110</name>
    <dbReference type="NCBI Taxonomy" id="3133117"/>
    <lineage>
        <taxon>Bacteria</taxon>
        <taxon>Bacillati</taxon>
        <taxon>Cyanobacteriota</taxon>
        <taxon>Cyanophyceae</taxon>
        <taxon>Nostocales</taxon>
        <taxon>Aphanizomenonaceae</taxon>
        <taxon>Okeanomitos</taxon>
    </lineage>
</organism>
<keyword evidence="3" id="KW-1185">Reference proteome</keyword>
<dbReference type="SUPFAM" id="SSF49313">
    <property type="entry name" value="Cadherin-like"/>
    <property type="match status" value="2"/>
</dbReference>